<keyword evidence="1" id="KW-0812">Transmembrane</keyword>
<evidence type="ECO:0000256" key="1">
    <source>
        <dbReference type="SAM" id="Phobius"/>
    </source>
</evidence>
<evidence type="ECO:0000313" key="2">
    <source>
        <dbReference type="EMBL" id="GAA4400539.1"/>
    </source>
</evidence>
<comment type="caution">
    <text evidence="2">The sequence shown here is derived from an EMBL/GenBank/DDBJ whole genome shotgun (WGS) entry which is preliminary data.</text>
</comment>
<feature type="transmembrane region" description="Helical" evidence="1">
    <location>
        <begin position="63"/>
        <end position="82"/>
    </location>
</feature>
<gene>
    <name evidence="2" type="ORF">GCM10023147_39220</name>
</gene>
<feature type="transmembrane region" description="Helical" evidence="1">
    <location>
        <begin position="21"/>
        <end position="43"/>
    </location>
</feature>
<organism evidence="2 3">
    <name type="scientific">Tsukamurella soli</name>
    <dbReference type="NCBI Taxonomy" id="644556"/>
    <lineage>
        <taxon>Bacteria</taxon>
        <taxon>Bacillati</taxon>
        <taxon>Actinomycetota</taxon>
        <taxon>Actinomycetes</taxon>
        <taxon>Mycobacteriales</taxon>
        <taxon>Tsukamurellaceae</taxon>
        <taxon>Tsukamurella</taxon>
    </lineage>
</organism>
<accession>A0ABP8K4V1</accession>
<dbReference type="RefSeq" id="WP_344999188.1">
    <property type="nucleotide sequence ID" value="NZ_BAABFR010000080.1"/>
</dbReference>
<dbReference type="EMBL" id="BAABFR010000080">
    <property type="protein sequence ID" value="GAA4400539.1"/>
    <property type="molecule type" value="Genomic_DNA"/>
</dbReference>
<proteinExistence type="predicted"/>
<evidence type="ECO:0000313" key="3">
    <source>
        <dbReference type="Proteomes" id="UP001500635"/>
    </source>
</evidence>
<protein>
    <submittedName>
        <fullName evidence="2">Uncharacterized protein</fullName>
    </submittedName>
</protein>
<dbReference type="Proteomes" id="UP001500635">
    <property type="component" value="Unassembled WGS sequence"/>
</dbReference>
<keyword evidence="1" id="KW-0472">Membrane</keyword>
<keyword evidence="3" id="KW-1185">Reference proteome</keyword>
<reference evidence="3" key="1">
    <citation type="journal article" date="2019" name="Int. J. Syst. Evol. Microbiol.">
        <title>The Global Catalogue of Microorganisms (GCM) 10K type strain sequencing project: providing services to taxonomists for standard genome sequencing and annotation.</title>
        <authorList>
            <consortium name="The Broad Institute Genomics Platform"/>
            <consortium name="The Broad Institute Genome Sequencing Center for Infectious Disease"/>
            <person name="Wu L."/>
            <person name="Ma J."/>
        </authorList>
    </citation>
    <scope>NUCLEOTIDE SEQUENCE [LARGE SCALE GENOMIC DNA]</scope>
    <source>
        <strain evidence="3">JCM 17688</strain>
    </source>
</reference>
<sequence>MSEKKKSAARLFDIRNIIAALLDIYGIILLIAGLAPGIATSGVGNHPHTPDPVDMSVGHSTDIWVGLIMLVIGILFTVWALARPHE</sequence>
<name>A0ABP8K4V1_9ACTN</name>
<keyword evidence="1" id="KW-1133">Transmembrane helix</keyword>